<keyword evidence="2" id="KW-1133">Transmembrane helix</keyword>
<gene>
    <name evidence="3" type="ordered locus">Clim_2091</name>
</gene>
<feature type="region of interest" description="Disordered" evidence="1">
    <location>
        <begin position="213"/>
        <end position="262"/>
    </location>
</feature>
<feature type="transmembrane region" description="Helical" evidence="2">
    <location>
        <begin position="35"/>
        <end position="55"/>
    </location>
</feature>
<evidence type="ECO:0000313" key="3">
    <source>
        <dbReference type="EMBL" id="ACD91120.1"/>
    </source>
</evidence>
<dbReference type="AlphaFoldDB" id="B3EGB1"/>
<reference evidence="3 4" key="1">
    <citation type="submission" date="2008-05" db="EMBL/GenBank/DDBJ databases">
        <title>Complete sequence of Chlorobium limicola DSM 245.</title>
        <authorList>
            <consortium name="US DOE Joint Genome Institute"/>
            <person name="Lucas S."/>
            <person name="Copeland A."/>
            <person name="Lapidus A."/>
            <person name="Glavina del Rio T."/>
            <person name="Dalin E."/>
            <person name="Tice H."/>
            <person name="Bruce D."/>
            <person name="Goodwin L."/>
            <person name="Pitluck S."/>
            <person name="Schmutz J."/>
            <person name="Larimer F."/>
            <person name="Land M."/>
            <person name="Hauser L."/>
            <person name="Kyrpides N."/>
            <person name="Ovchinnikova G."/>
            <person name="Zhao F."/>
            <person name="Li T."/>
            <person name="Liu Z."/>
            <person name="Overmann J."/>
            <person name="Bryant D.A."/>
            <person name="Richardson P."/>
        </authorList>
    </citation>
    <scope>NUCLEOTIDE SEQUENCE [LARGE SCALE GENOMIC DNA]</scope>
    <source>
        <strain evidence="4">DSM 245 / NBRC 103803 / 6330</strain>
    </source>
</reference>
<dbReference type="HOGENOM" id="CLU_1033853_0_0_10"/>
<dbReference type="OrthoDB" id="595360at2"/>
<name>B3EGB1_CHLL2</name>
<sequence length="262" mass="28561" precursor="true">MNESLTGKLFFALSAALLVAEFAVAALGDMSSGWILFIFVIYIALSGMLFSFGMMHENGGSGIETVSMRRARAFRDEHMKDMLDGYDVDDEFLYKGAVKPAGKPKSAKEPPKASGAGSLEEAIRTHAELFGGLSRLFDALERLDESAYADLARKAGIGDVSKNEVMEKIKGMACSEKTEIRETISRSLEDTMRSLSNDRAGFDDYIRRCMTTTERSDDSGDEGFSVDLDIARLSQGSSAPPSDWSHDPKSVMAKLKKPGAKP</sequence>
<evidence type="ECO:0000313" key="4">
    <source>
        <dbReference type="Proteomes" id="UP000008841"/>
    </source>
</evidence>
<protein>
    <submittedName>
        <fullName evidence="3">Uncharacterized protein</fullName>
    </submittedName>
</protein>
<proteinExistence type="predicted"/>
<dbReference type="Proteomes" id="UP000008841">
    <property type="component" value="Chromosome"/>
</dbReference>
<dbReference type="RefSeq" id="WP_012466989.1">
    <property type="nucleotide sequence ID" value="NC_010803.1"/>
</dbReference>
<dbReference type="EMBL" id="CP001097">
    <property type="protein sequence ID" value="ACD91120.1"/>
    <property type="molecule type" value="Genomic_DNA"/>
</dbReference>
<evidence type="ECO:0000256" key="1">
    <source>
        <dbReference type="SAM" id="MobiDB-lite"/>
    </source>
</evidence>
<dbReference type="eggNOG" id="ENOG5033NSB">
    <property type="taxonomic scope" value="Bacteria"/>
</dbReference>
<keyword evidence="2" id="KW-0812">Transmembrane</keyword>
<evidence type="ECO:0000256" key="2">
    <source>
        <dbReference type="SAM" id="Phobius"/>
    </source>
</evidence>
<organism evidence="3 4">
    <name type="scientific">Chlorobium limicola (strain DSM 245 / NBRC 103803 / 6330)</name>
    <dbReference type="NCBI Taxonomy" id="290315"/>
    <lineage>
        <taxon>Bacteria</taxon>
        <taxon>Pseudomonadati</taxon>
        <taxon>Chlorobiota</taxon>
        <taxon>Chlorobiia</taxon>
        <taxon>Chlorobiales</taxon>
        <taxon>Chlorobiaceae</taxon>
        <taxon>Chlorobium/Pelodictyon group</taxon>
        <taxon>Chlorobium</taxon>
    </lineage>
</organism>
<accession>B3EGB1</accession>
<dbReference type="KEGG" id="cli:Clim_2091"/>
<keyword evidence="2" id="KW-0472">Membrane</keyword>